<organism evidence="4 5">
    <name type="scientific">Labilithrix luteola</name>
    <dbReference type="NCBI Taxonomy" id="1391654"/>
    <lineage>
        <taxon>Bacteria</taxon>
        <taxon>Pseudomonadati</taxon>
        <taxon>Myxococcota</taxon>
        <taxon>Polyangia</taxon>
        <taxon>Polyangiales</taxon>
        <taxon>Labilitrichaceae</taxon>
        <taxon>Labilithrix</taxon>
    </lineage>
</organism>
<protein>
    <submittedName>
        <fullName evidence="4">HEAT repeat protein</fullName>
    </submittedName>
</protein>
<dbReference type="EMBL" id="CP012333">
    <property type="protein sequence ID" value="AKU97240.1"/>
    <property type="molecule type" value="Genomic_DNA"/>
</dbReference>
<dbReference type="InterPro" id="IPR004155">
    <property type="entry name" value="PBS_lyase_HEAT"/>
</dbReference>
<feature type="signal peptide" evidence="3">
    <location>
        <begin position="1"/>
        <end position="22"/>
    </location>
</feature>
<dbReference type="Pfam" id="PF13646">
    <property type="entry name" value="HEAT_2"/>
    <property type="match status" value="2"/>
</dbReference>
<dbReference type="InterPro" id="IPR011989">
    <property type="entry name" value="ARM-like"/>
</dbReference>
<comment type="function">
    <text evidence="1">Catalyzes the hydroxylation of the N(6)-(4-aminobutyl)-L-lysine intermediate produced by deoxyhypusine synthase/DHPS on a critical lysine of the eukaryotic translation initiation factor 5A/eIF-5A. This is the second step of the post-translational modification of that lysine into an unusual amino acid residue named hypusine. Hypusination is unique to mature eIF-5A factor and is essential for its function.</text>
</comment>
<dbReference type="SUPFAM" id="SSF48371">
    <property type="entry name" value="ARM repeat"/>
    <property type="match status" value="2"/>
</dbReference>
<evidence type="ECO:0000256" key="1">
    <source>
        <dbReference type="ARBA" id="ARBA00045876"/>
    </source>
</evidence>
<evidence type="ECO:0000313" key="4">
    <source>
        <dbReference type="EMBL" id="AKU97240.1"/>
    </source>
</evidence>
<gene>
    <name evidence="4" type="ORF">AKJ09_03904</name>
</gene>
<evidence type="ECO:0000256" key="2">
    <source>
        <dbReference type="SAM" id="MobiDB-lite"/>
    </source>
</evidence>
<dbReference type="Gene3D" id="1.25.10.10">
    <property type="entry name" value="Leucine-rich Repeat Variant"/>
    <property type="match status" value="4"/>
</dbReference>
<feature type="chain" id="PRO_5005466309" evidence="3">
    <location>
        <begin position="23"/>
        <end position="809"/>
    </location>
</feature>
<dbReference type="PANTHER" id="PTHR12697">
    <property type="entry name" value="PBS LYASE HEAT-LIKE PROTEIN"/>
    <property type="match status" value="1"/>
</dbReference>
<proteinExistence type="predicted"/>
<dbReference type="InterPro" id="IPR016024">
    <property type="entry name" value="ARM-type_fold"/>
</dbReference>
<name>A0A0K1PUN7_9BACT</name>
<dbReference type="AlphaFoldDB" id="A0A0K1PUN7"/>
<keyword evidence="3" id="KW-0732">Signal</keyword>
<dbReference type="KEGG" id="llu:AKJ09_03904"/>
<evidence type="ECO:0000256" key="3">
    <source>
        <dbReference type="SAM" id="SignalP"/>
    </source>
</evidence>
<dbReference type="PROSITE" id="PS50077">
    <property type="entry name" value="HEAT_REPEAT"/>
    <property type="match status" value="1"/>
</dbReference>
<reference evidence="4 5" key="1">
    <citation type="submission" date="2015-08" db="EMBL/GenBank/DDBJ databases">
        <authorList>
            <person name="Babu N.S."/>
            <person name="Beckwith C.J."/>
            <person name="Beseler K.G."/>
            <person name="Brison A."/>
            <person name="Carone J.V."/>
            <person name="Caskin T.P."/>
            <person name="Diamond M."/>
            <person name="Durham M.E."/>
            <person name="Foxe J.M."/>
            <person name="Go M."/>
            <person name="Henderson B.A."/>
            <person name="Jones I.B."/>
            <person name="McGettigan J.A."/>
            <person name="Micheletti S.J."/>
            <person name="Nasrallah M.E."/>
            <person name="Ortiz D."/>
            <person name="Piller C.R."/>
            <person name="Privatt S.R."/>
            <person name="Schneider S.L."/>
            <person name="Sharp S."/>
            <person name="Smith T.C."/>
            <person name="Stanton J.D."/>
            <person name="Ullery H.E."/>
            <person name="Wilson R.J."/>
            <person name="Serrano M.G."/>
            <person name="Buck G."/>
            <person name="Lee V."/>
            <person name="Wang Y."/>
            <person name="Carvalho R."/>
            <person name="Voegtly L."/>
            <person name="Shi R."/>
            <person name="Duckworth R."/>
            <person name="Johnson A."/>
            <person name="Loviza R."/>
            <person name="Walstead R."/>
            <person name="Shah Z."/>
            <person name="Kiflezghi M."/>
            <person name="Wade K."/>
            <person name="Ball S.L."/>
            <person name="Bradley K.W."/>
            <person name="Asai D.J."/>
            <person name="Bowman C.A."/>
            <person name="Russell D.A."/>
            <person name="Pope W.H."/>
            <person name="Jacobs-Sera D."/>
            <person name="Hendrix R.W."/>
            <person name="Hatfull G.F."/>
        </authorList>
    </citation>
    <scope>NUCLEOTIDE SEQUENCE [LARGE SCALE GENOMIC DNA]</scope>
    <source>
        <strain evidence="4 5">DSM 27648</strain>
    </source>
</reference>
<dbReference type="PANTHER" id="PTHR12697:SF38">
    <property type="entry name" value="PBS LYASE HEAT DOMAIN PROTEIN REPEAT-CONTAINING PROTEIN"/>
    <property type="match status" value="1"/>
</dbReference>
<feature type="region of interest" description="Disordered" evidence="2">
    <location>
        <begin position="225"/>
        <end position="246"/>
    </location>
</feature>
<dbReference type="GO" id="GO:0016491">
    <property type="term" value="F:oxidoreductase activity"/>
    <property type="evidence" value="ECO:0007669"/>
    <property type="project" value="TreeGrafter"/>
</dbReference>
<dbReference type="SMART" id="SM00567">
    <property type="entry name" value="EZ_HEAT"/>
    <property type="match status" value="4"/>
</dbReference>
<dbReference type="Proteomes" id="UP000064967">
    <property type="component" value="Chromosome"/>
</dbReference>
<sequence length="809" mass="84825">MQRRVFSGAVLAVVLAAPSAWAEDPHKVVPGSGGTSLDVTLDAHAGVIRSKRCKGVACNEASRDLTIPMDRSRIDPSKVTIDVLPIGDGKSVARVRVPDPQRKDLAYEAILSPEKDEPIFSGLTGWTSGSDGDRRGQVVLVYDRDESSKFLILADSREDTRICGQAATPLGSRGLDPKTLTWRGATLHRIDKKVRDGAEKITAKARPDDAKAPLARLLLATGGSSAGAASLTDGKVESGWSEQRPGDGHGEFVTMQAPSEAPIHGFVVTVTPKPPPADGAAPRTFFLATDEQLFQVTMPDDAWQKPGASFEIALPKPVKTTCVALVLDEAFDRGKAAPNVTVAEMTALTKFDADGASLSDVAKALGTDRADEAAAVLRRAGNNGLVAAAGAFGSLDDKGRALAVDVAASTGSCEGAAMDLVTRALADKDIEVRRRGLGRIERCGKASAGALATAVRGDDEGRRAASAPLLAAISPSAALEPLAEQMGKGSPDTRRAVRSAFARAASGSNRDKLLGILGKSNADVGARLDLLRAMGAKLPELRPESDAAIAEMLRASPDMPTRYLLAQPLAHLARSSEATSGELTRLADLVKRDPEWAVRARAVEVSAGIAPLLPVTLEAVADPQPRVREAALKALGSMHSGAGKGAAANALAKDEWPFVRVAAAEALGTMPEEAAVTGPLAKALEDGSSRVRQAALTSLGKLRATSEASRVRDRLDDTGEDTEVRALAARTLGTMCIQGAADRLTKLAMLSRVPVDERDERIGMAAIEALGALHPADLEKRFAPLREKGVRMPVRRAAERALGEPGTCR</sequence>
<keyword evidence="5" id="KW-1185">Reference proteome</keyword>
<dbReference type="InterPro" id="IPR021133">
    <property type="entry name" value="HEAT_type_2"/>
</dbReference>
<dbReference type="RefSeq" id="WP_146648408.1">
    <property type="nucleotide sequence ID" value="NZ_CP012333.1"/>
</dbReference>
<accession>A0A0K1PUN7</accession>
<dbReference type="OrthoDB" id="5484172at2"/>
<dbReference type="STRING" id="1391654.AKJ09_03904"/>
<evidence type="ECO:0000313" key="5">
    <source>
        <dbReference type="Proteomes" id="UP000064967"/>
    </source>
</evidence>